<sequence length="54" mass="5895">MVCSMDVPIDQSHQSRHSPDKMPTSKPASSPPAQRCESTRVSKASSQFNLPARP</sequence>
<protein>
    <submittedName>
        <fullName evidence="2">Uncharacterized protein</fullName>
    </submittedName>
</protein>
<evidence type="ECO:0000313" key="2">
    <source>
        <dbReference type="EMBL" id="PLN79298.1"/>
    </source>
</evidence>
<dbReference type="EMBL" id="KZ559562">
    <property type="protein sequence ID" value="PLN79298.1"/>
    <property type="molecule type" value="Genomic_DNA"/>
</dbReference>
<reference evidence="3" key="1">
    <citation type="submission" date="2017-12" db="EMBL/GenBank/DDBJ databases">
        <authorList>
            <consortium name="DOE Joint Genome Institute"/>
            <person name="Mondo S.J."/>
            <person name="Kjaerbolling I."/>
            <person name="Vesth T.C."/>
            <person name="Frisvad J.C."/>
            <person name="Nybo J.L."/>
            <person name="Theobald S."/>
            <person name="Kuo A."/>
            <person name="Bowyer P."/>
            <person name="Matsuda Y."/>
            <person name="Lyhne E.K."/>
            <person name="Kogle M.E."/>
            <person name="Clum A."/>
            <person name="Lipzen A."/>
            <person name="Salamov A."/>
            <person name="Ngan C.Y."/>
            <person name="Daum C."/>
            <person name="Chiniquy J."/>
            <person name="Barry K."/>
            <person name="LaButti K."/>
            <person name="Haridas S."/>
            <person name="Simmons B.A."/>
            <person name="Magnuson J.K."/>
            <person name="Mortensen U.H."/>
            <person name="Larsen T.O."/>
            <person name="Grigoriev I.V."/>
            <person name="Baker S.E."/>
            <person name="Andersen M.R."/>
            <person name="Nordberg H.P."/>
            <person name="Cantor M.N."/>
            <person name="Hua S.X."/>
        </authorList>
    </citation>
    <scope>NUCLEOTIDE SEQUENCE [LARGE SCALE GENOMIC DNA]</scope>
    <source>
        <strain evidence="3">IBT 19404</strain>
    </source>
</reference>
<name>A0A2J5HPY1_9EURO</name>
<organism evidence="2 3">
    <name type="scientific">Aspergillus taichungensis</name>
    <dbReference type="NCBI Taxonomy" id="482145"/>
    <lineage>
        <taxon>Eukaryota</taxon>
        <taxon>Fungi</taxon>
        <taxon>Dikarya</taxon>
        <taxon>Ascomycota</taxon>
        <taxon>Pezizomycotina</taxon>
        <taxon>Eurotiomycetes</taxon>
        <taxon>Eurotiomycetidae</taxon>
        <taxon>Eurotiales</taxon>
        <taxon>Aspergillaceae</taxon>
        <taxon>Aspergillus</taxon>
        <taxon>Aspergillus subgen. Circumdati</taxon>
    </lineage>
</organism>
<dbReference type="AlphaFoldDB" id="A0A2J5HPY1"/>
<feature type="region of interest" description="Disordered" evidence="1">
    <location>
        <begin position="1"/>
        <end position="54"/>
    </location>
</feature>
<keyword evidence="3" id="KW-1185">Reference proteome</keyword>
<evidence type="ECO:0000313" key="3">
    <source>
        <dbReference type="Proteomes" id="UP000235023"/>
    </source>
</evidence>
<gene>
    <name evidence="2" type="ORF">BDW42DRAFT_173111</name>
</gene>
<dbReference type="Proteomes" id="UP000235023">
    <property type="component" value="Unassembled WGS sequence"/>
</dbReference>
<accession>A0A2J5HPY1</accession>
<feature type="compositionally biased region" description="Polar residues" evidence="1">
    <location>
        <begin position="39"/>
        <end position="54"/>
    </location>
</feature>
<evidence type="ECO:0000256" key="1">
    <source>
        <dbReference type="SAM" id="MobiDB-lite"/>
    </source>
</evidence>
<proteinExistence type="predicted"/>